<gene>
    <name evidence="2" type="ORF">DME_LOCUS5024</name>
</gene>
<dbReference type="PANTHER" id="PTHR14898">
    <property type="entry name" value="ENHANCER OF POLYCOMB"/>
    <property type="match status" value="1"/>
</dbReference>
<proteinExistence type="predicted"/>
<dbReference type="EMBL" id="UYYG01001151">
    <property type="protein sequence ID" value="VDN55051.1"/>
    <property type="molecule type" value="Genomic_DNA"/>
</dbReference>
<dbReference type="GO" id="GO:0035267">
    <property type="term" value="C:NuA4 histone acetyltransferase complex"/>
    <property type="evidence" value="ECO:0007669"/>
    <property type="project" value="InterPro"/>
</dbReference>
<keyword evidence="3" id="KW-1185">Reference proteome</keyword>
<reference evidence="2 3" key="1">
    <citation type="submission" date="2018-11" db="EMBL/GenBank/DDBJ databases">
        <authorList>
            <consortium name="Pathogen Informatics"/>
        </authorList>
    </citation>
    <scope>NUCLEOTIDE SEQUENCE [LARGE SCALE GENOMIC DNA]</scope>
</reference>
<dbReference type="Proteomes" id="UP000274756">
    <property type="component" value="Unassembled WGS sequence"/>
</dbReference>
<evidence type="ECO:0000313" key="3">
    <source>
        <dbReference type="Proteomes" id="UP000274756"/>
    </source>
</evidence>
<evidence type="ECO:0000313" key="2">
    <source>
        <dbReference type="EMBL" id="VDN55051.1"/>
    </source>
</evidence>
<dbReference type="AlphaFoldDB" id="A0A3P7QG53"/>
<organism evidence="2 3">
    <name type="scientific">Dracunculus medinensis</name>
    <name type="common">Guinea worm</name>
    <dbReference type="NCBI Taxonomy" id="318479"/>
    <lineage>
        <taxon>Eukaryota</taxon>
        <taxon>Metazoa</taxon>
        <taxon>Ecdysozoa</taxon>
        <taxon>Nematoda</taxon>
        <taxon>Chromadorea</taxon>
        <taxon>Rhabditida</taxon>
        <taxon>Spirurina</taxon>
        <taxon>Dracunculoidea</taxon>
        <taxon>Dracunculidae</taxon>
        <taxon>Dracunculus</taxon>
    </lineage>
</organism>
<dbReference type="InterPro" id="IPR024943">
    <property type="entry name" value="Enhancer_polycomb"/>
</dbReference>
<dbReference type="OrthoDB" id="435275at2759"/>
<sequence length="1095" mass="121019">MYLQESHLQEAIIAQQACTSGIAIENHVIPTPKVFLVGRLCYDSIYPVQPPPSNNHLIKVQASLTIEKDQPEYDIDSEDEIWLSDHRSSISINDFEKMMELLEGASSDLQICQPSEARALLKDFDDDLIDDVYDYWLQKRKDVAAQRNVASLIPKIKTDSRRDSLGSSNPYVAFRRRAEKMQTRKNRKNDEDSYEKIMKLGHDLCKALVIFNMIKKRLVQILFFSLTYFLREQAKTALVNLDEAVANARSSIDDMNGSYYNQIVAKLKAEQNLQNAAEKETDSSSLSEISKSTSSPVRSKNKKCRKYLNANLPKDDEIVSRAWLKRNIELWNRPPLVISGVGATCFQLPGSKVGVDRNAATSSDSAADGRYAFKRRRGCMYRESLPSWISRKYAHNRRTGSERALHNDLVEHTGSDRSRTSLSGIYKKSAKIVQDLSLNFYQTSLPLSIFGGIQRIGYARRRLGRGGRIIYDHVVDPCPSTSQCTADELLYADYAGILNNSRSYQPAVVETINDDMETSTDSDDNERVDPQSSSVIRSSLQNCFSHEKLPSSFEQKTRNDRIVQNQMYNQELRLTTDNDVQSSMLGTYRKANGFYANTRNSLSSVNGSLTSSVDSYQLVNNTETVLTTPANGQLVVTACSLTGGTVFQSPSSFVPIATSTHVIPSQQSGPQALSSSRRVNYLENRVLDSSMLTNRFPVTNPYGSSNQESVAYSLPRSSEAMYVSKNIETPQTPYNPAFRTTLPAHRSPVDAIAKRMEHVELSQQQQQSSMGPSQENVYICRPADRSLVNGAKRQKVSNCIPQLTISKVMDAKTNGDSLLTLGSYDTKRLELAIVGSGTRIKPPPSFASTLQQTTVLPSVSSSLANLPEKTPQLSHLLKVSVSKMRNGVTVPTFSTSRTTPGNVTEYHSSIISAPISSNSHFDINNAKTMQPIAVGDLDMPVTTISTIAKTASVVTHVTPIRSEAKLLNALPVNVISSPLTLTTTTPTTTVRCSYDCATTAVSKSSIQQYMVAAPVPRTTSMSAIQQRVNSDIRTCRKAAASAPLSVIEATSNNGGDNGGNNIHINNNEGLLNQYSKTNEDEKQCLADGYCYTASR</sequence>
<dbReference type="GO" id="GO:0006357">
    <property type="term" value="P:regulation of transcription by RNA polymerase II"/>
    <property type="evidence" value="ECO:0007669"/>
    <property type="project" value="InterPro"/>
</dbReference>
<accession>A0A3P7QG53</accession>
<protein>
    <recommendedName>
        <fullName evidence="4">Enhancer of polycomb-like protein</fullName>
    </recommendedName>
</protein>
<dbReference type="STRING" id="318479.A0A3P7QG53"/>
<evidence type="ECO:0000256" key="1">
    <source>
        <dbReference type="SAM" id="MobiDB-lite"/>
    </source>
</evidence>
<feature type="region of interest" description="Disordered" evidence="1">
    <location>
        <begin position="275"/>
        <end position="302"/>
    </location>
</feature>
<feature type="compositionally biased region" description="Low complexity" evidence="1">
    <location>
        <begin position="283"/>
        <end position="295"/>
    </location>
</feature>
<name>A0A3P7QG53_DRAME</name>
<evidence type="ECO:0008006" key="4">
    <source>
        <dbReference type="Google" id="ProtNLM"/>
    </source>
</evidence>